<name>A0A3A1QRT6_9BACI</name>
<evidence type="ECO:0000313" key="1">
    <source>
        <dbReference type="EMBL" id="RIW29679.1"/>
    </source>
</evidence>
<dbReference type="Pfam" id="PF12787">
    <property type="entry name" value="EcsC"/>
    <property type="match status" value="1"/>
</dbReference>
<dbReference type="AlphaFoldDB" id="A0A3A1QRT6"/>
<dbReference type="OrthoDB" id="2040879at2"/>
<organism evidence="1 2">
    <name type="scientific">Bacillus salacetis</name>
    <dbReference type="NCBI Taxonomy" id="2315464"/>
    <lineage>
        <taxon>Bacteria</taxon>
        <taxon>Bacillati</taxon>
        <taxon>Bacillota</taxon>
        <taxon>Bacilli</taxon>
        <taxon>Bacillales</taxon>
        <taxon>Bacillaceae</taxon>
        <taxon>Bacillus</taxon>
    </lineage>
</organism>
<reference evidence="1 2" key="1">
    <citation type="submission" date="2018-09" db="EMBL/GenBank/DDBJ databases">
        <title>Bacillus saliacetes sp. nov., isolated from Thai shrimp paste (Ka-pi).</title>
        <authorList>
            <person name="Daroonpunt R."/>
            <person name="Tanasupawat S."/>
            <person name="Yiamsombut S."/>
        </authorList>
    </citation>
    <scope>NUCLEOTIDE SEQUENCE [LARGE SCALE GENOMIC DNA]</scope>
    <source>
        <strain evidence="1 2">SKP7-4</strain>
    </source>
</reference>
<gene>
    <name evidence="1" type="ORF">D3H55_18040</name>
</gene>
<comment type="caution">
    <text evidence="1">The sequence shown here is derived from an EMBL/GenBank/DDBJ whole genome shotgun (WGS) entry which is preliminary data.</text>
</comment>
<evidence type="ECO:0000313" key="2">
    <source>
        <dbReference type="Proteomes" id="UP000265801"/>
    </source>
</evidence>
<dbReference type="Proteomes" id="UP000265801">
    <property type="component" value="Unassembled WGS sequence"/>
</dbReference>
<accession>A0A3A1QRT6</accession>
<dbReference type="PANTHER" id="PTHR41260:SF1">
    <property type="entry name" value="PROTEIN ECSC"/>
    <property type="match status" value="1"/>
</dbReference>
<dbReference type="RefSeq" id="WP_119548709.1">
    <property type="nucleotide sequence ID" value="NZ_QXIR01000030.1"/>
</dbReference>
<dbReference type="PANTHER" id="PTHR41260">
    <property type="entry name" value="PROTEIN ECSC"/>
    <property type="match status" value="1"/>
</dbReference>
<keyword evidence="2" id="KW-1185">Reference proteome</keyword>
<dbReference type="InterPro" id="IPR024787">
    <property type="entry name" value="EcsC"/>
</dbReference>
<proteinExistence type="predicted"/>
<protein>
    <submittedName>
        <fullName evidence="1">EcsC family protein</fullName>
    </submittedName>
</protein>
<dbReference type="EMBL" id="QXIR01000030">
    <property type="protein sequence ID" value="RIW29679.1"/>
    <property type="molecule type" value="Genomic_DNA"/>
</dbReference>
<sequence>MEWSNRDEQVLEEIRQWQDSLYDYEANDLENTYVKWLDSAFSKLPLELQEQFFQRLDGWLFHLHSLLQGSQLQNDARERILKTARAFNQEIETIQDLHLLTVDQLHYIAMQHTGRHQLYSFLQGGMTGSGGAAVLSADLPALGVINLRSVQLVAISYGFDVQSPFEMMTSLKVFHAATLPSRLKAEAWEELMDDLEKKENDYFYDGTEKLTDYTWLEGPLKHMLKGLVITMFRKKRMSGMPLISMAVGAGFNYQFTKKINDFAEKYYQYRYLSSKRSEME</sequence>